<keyword evidence="2" id="KW-0863">Zinc-finger</keyword>
<evidence type="ECO:0000256" key="2">
    <source>
        <dbReference type="ARBA" id="ARBA00022771"/>
    </source>
</evidence>
<dbReference type="SMART" id="SM00249">
    <property type="entry name" value="PHD"/>
    <property type="match status" value="1"/>
</dbReference>
<evidence type="ECO:0000313" key="7">
    <source>
        <dbReference type="Proteomes" id="UP000198211"/>
    </source>
</evidence>
<dbReference type="AlphaFoldDB" id="A0A225V3T2"/>
<dbReference type="SUPFAM" id="SSF50729">
    <property type="entry name" value="PH domain-like"/>
    <property type="match status" value="1"/>
</dbReference>
<evidence type="ECO:0000256" key="1">
    <source>
        <dbReference type="ARBA" id="ARBA00022723"/>
    </source>
</evidence>
<comment type="caution">
    <text evidence="6">The sequence shown here is derived from an EMBL/GenBank/DDBJ whole genome shotgun (WGS) entry which is preliminary data.</text>
</comment>
<protein>
    <recommendedName>
        <fullName evidence="8">PH domain-containing protein</fullName>
    </recommendedName>
</protein>
<dbReference type="OrthoDB" id="67945at2759"/>
<gene>
    <name evidence="6" type="ORF">PHMEG_00029591</name>
</gene>
<reference evidence="7" key="1">
    <citation type="submission" date="2017-03" db="EMBL/GenBank/DDBJ databases">
        <title>Phytopthora megakarya and P. palmivora, two closely related causual agents of cacao black pod achieved similar genome size and gene model numbers by different mechanisms.</title>
        <authorList>
            <person name="Ali S."/>
            <person name="Shao J."/>
            <person name="Larry D.J."/>
            <person name="Kronmiller B."/>
            <person name="Shen D."/>
            <person name="Strem M.D."/>
            <person name="Melnick R.L."/>
            <person name="Guiltinan M.J."/>
            <person name="Tyler B.M."/>
            <person name="Meinhardt L.W."/>
            <person name="Bailey B.A."/>
        </authorList>
    </citation>
    <scope>NUCLEOTIDE SEQUENCE [LARGE SCALE GENOMIC DNA]</scope>
    <source>
        <strain evidence="7">zdho120</strain>
    </source>
</reference>
<dbReference type="InterPro" id="IPR011993">
    <property type="entry name" value="PH-like_dom_sf"/>
</dbReference>
<dbReference type="Proteomes" id="UP000198211">
    <property type="component" value="Unassembled WGS sequence"/>
</dbReference>
<name>A0A225V3T2_9STRA</name>
<feature type="domain" description="Phorbol-ester/DAG-type" evidence="5">
    <location>
        <begin position="18"/>
        <end position="70"/>
    </location>
</feature>
<dbReference type="SMART" id="SM00233">
    <property type="entry name" value="PH"/>
    <property type="match status" value="1"/>
</dbReference>
<dbReference type="EMBL" id="NBNE01008516">
    <property type="protein sequence ID" value="OWY99406.1"/>
    <property type="molecule type" value="Genomic_DNA"/>
</dbReference>
<keyword evidence="7" id="KW-1185">Reference proteome</keyword>
<dbReference type="GO" id="GO:0008270">
    <property type="term" value="F:zinc ion binding"/>
    <property type="evidence" value="ECO:0007669"/>
    <property type="project" value="UniProtKB-KW"/>
</dbReference>
<evidence type="ECO:0000259" key="4">
    <source>
        <dbReference type="PROSITE" id="PS50003"/>
    </source>
</evidence>
<organism evidence="6 7">
    <name type="scientific">Phytophthora megakarya</name>
    <dbReference type="NCBI Taxonomy" id="4795"/>
    <lineage>
        <taxon>Eukaryota</taxon>
        <taxon>Sar</taxon>
        <taxon>Stramenopiles</taxon>
        <taxon>Oomycota</taxon>
        <taxon>Peronosporomycetes</taxon>
        <taxon>Peronosporales</taxon>
        <taxon>Peronosporaceae</taxon>
        <taxon>Phytophthora</taxon>
    </lineage>
</organism>
<dbReference type="PROSITE" id="PS50003">
    <property type="entry name" value="PH_DOMAIN"/>
    <property type="match status" value="1"/>
</dbReference>
<dbReference type="InterPro" id="IPR001849">
    <property type="entry name" value="PH_domain"/>
</dbReference>
<dbReference type="PROSITE" id="PS50081">
    <property type="entry name" value="ZF_DAG_PE_2"/>
    <property type="match status" value="1"/>
</dbReference>
<evidence type="ECO:0000259" key="5">
    <source>
        <dbReference type="PROSITE" id="PS50081"/>
    </source>
</evidence>
<accession>A0A225V3T2</accession>
<dbReference type="InterPro" id="IPR001965">
    <property type="entry name" value="Znf_PHD"/>
</dbReference>
<dbReference type="InterPro" id="IPR002219">
    <property type="entry name" value="PKC_DAG/PE"/>
</dbReference>
<dbReference type="PROSITE" id="PS50096">
    <property type="entry name" value="IQ"/>
    <property type="match status" value="1"/>
</dbReference>
<keyword evidence="1" id="KW-0479">Metal-binding</keyword>
<dbReference type="Gene3D" id="2.30.29.30">
    <property type="entry name" value="Pleckstrin-homology domain (PH domain)/Phosphotyrosine-binding domain (PTB)"/>
    <property type="match status" value="1"/>
</dbReference>
<dbReference type="Pfam" id="PF00169">
    <property type="entry name" value="PH"/>
    <property type="match status" value="1"/>
</dbReference>
<keyword evidence="3" id="KW-0862">Zinc</keyword>
<evidence type="ECO:0008006" key="8">
    <source>
        <dbReference type="Google" id="ProtNLM"/>
    </source>
</evidence>
<sequence length="513" mass="57330">MIKKKNHERIKASSLTAPHKIIPTRFLFDATRHQRASRCDYCNFAGGELECATCNVVAHARCYLEAYEKEDKKTKLTFVVPQTATTNSPFSSWLCGHCHSELTIEYDERSAEVRAARVAAQRQVLASALTAYVRMVKDASTFAAKKASIIRIQARLRGRQARQRFEQLQRMRLKPYTIDALRVRAIVPGNLSEGLGLGISSSSSLEELRLGNGFSCNPFLYVTVAAGNDEDTQLFCFETSIRKSTVLSGAELEIVWPEKMFVPGADGNATFCFTLLSKNGPNTFFLGQAVLRLLDAGDSWRTGVATELELQDHVEIFPKTDQHQPLSLADATGNAPKLIDDIDENDNGETARTKENPRWLVNVHIRPYSEQHSHCGYLNVKSTLESFHTSARWCVLADGVLRIYRHFGVTLASEVVDMAHATDVRVVPITSSAHRKVKKKKHSPYESVTDMTASKLHGPKAHPKLAEQCCLAVNHLSRLYLFQCEHNEQLRTWLKKLQSAQKFSSSQGIAIAP</sequence>
<proteinExistence type="predicted"/>
<evidence type="ECO:0000256" key="3">
    <source>
        <dbReference type="ARBA" id="ARBA00022833"/>
    </source>
</evidence>
<evidence type="ECO:0000313" key="6">
    <source>
        <dbReference type="EMBL" id="OWY99406.1"/>
    </source>
</evidence>
<feature type="domain" description="PH" evidence="4">
    <location>
        <begin position="371"/>
        <end position="502"/>
    </location>
</feature>